<dbReference type="PROSITE" id="PS51257">
    <property type="entry name" value="PROKAR_LIPOPROTEIN"/>
    <property type="match status" value="1"/>
</dbReference>
<reference evidence="1 2" key="1">
    <citation type="journal article" date="2011" name="Stand. Genomic Sci.">
        <title>Complete genome sequence of the gliding, heparinolytic Pedobacter saltans type strain (113).</title>
        <authorList>
            <person name="Liolios K."/>
            <person name="Sikorski J."/>
            <person name="Lu M."/>
            <person name="Nolan M."/>
            <person name="Lapidus A."/>
            <person name="Lucas S."/>
            <person name="Hammon N."/>
            <person name="Deshpande S."/>
            <person name="Cheng J.F."/>
            <person name="Tapia R."/>
            <person name="Han C."/>
            <person name="Goodwin L."/>
            <person name="Pitluck S."/>
            <person name="Huntemann M."/>
            <person name="Ivanova N."/>
            <person name="Pagani I."/>
            <person name="Mavromatis K."/>
            <person name="Ovchinikova G."/>
            <person name="Pati A."/>
            <person name="Chen A."/>
            <person name="Palaniappan K."/>
            <person name="Land M."/>
            <person name="Hauser L."/>
            <person name="Brambilla E.M."/>
            <person name="Kotsyurbenko O."/>
            <person name="Rohde M."/>
            <person name="Tindall B.J."/>
            <person name="Abt B."/>
            <person name="Goker M."/>
            <person name="Detter J.C."/>
            <person name="Woyke T."/>
            <person name="Bristow J."/>
            <person name="Eisen J.A."/>
            <person name="Markowitz V."/>
            <person name="Hugenholtz P."/>
            <person name="Klenk H.P."/>
            <person name="Kyrpides N.C."/>
        </authorList>
    </citation>
    <scope>NUCLEOTIDE SEQUENCE [LARGE SCALE GENOMIC DNA]</scope>
    <source>
        <strain evidence="2">ATCC 51119 / DSM 12145 / JCM 21818 / LMG 10337 / NBRC 100064 / NCIMB 13643</strain>
    </source>
</reference>
<name>F0SAN4_PSESL</name>
<protein>
    <recommendedName>
        <fullName evidence="3">Lipoprotein</fullName>
    </recommendedName>
</protein>
<dbReference type="eggNOG" id="ENOG50332IT">
    <property type="taxonomic scope" value="Bacteria"/>
</dbReference>
<dbReference type="HOGENOM" id="CLU_145905_0_0_10"/>
<organism evidence="1 2">
    <name type="scientific">Pseudopedobacter saltans (strain ATCC 51119 / DSM 12145 / JCM 21818 / CCUG 39354 / LMG 10337 / NBRC 100064 / NCIMB 13643)</name>
    <name type="common">Pedobacter saltans</name>
    <dbReference type="NCBI Taxonomy" id="762903"/>
    <lineage>
        <taxon>Bacteria</taxon>
        <taxon>Pseudomonadati</taxon>
        <taxon>Bacteroidota</taxon>
        <taxon>Sphingobacteriia</taxon>
        <taxon>Sphingobacteriales</taxon>
        <taxon>Sphingobacteriaceae</taxon>
        <taxon>Pseudopedobacter</taxon>
    </lineage>
</organism>
<dbReference type="EMBL" id="CP002545">
    <property type="protein sequence ID" value="ADY53655.1"/>
    <property type="molecule type" value="Genomic_DNA"/>
</dbReference>
<accession>F0SAN4</accession>
<dbReference type="RefSeq" id="WP_013634140.1">
    <property type="nucleotide sequence ID" value="NC_015177.1"/>
</dbReference>
<dbReference type="AlphaFoldDB" id="F0SAN4"/>
<dbReference type="OrthoDB" id="5526158at2"/>
<evidence type="ECO:0000313" key="2">
    <source>
        <dbReference type="Proteomes" id="UP000000310"/>
    </source>
</evidence>
<evidence type="ECO:0008006" key="3">
    <source>
        <dbReference type="Google" id="ProtNLM"/>
    </source>
</evidence>
<reference evidence="2" key="2">
    <citation type="submission" date="2011-02" db="EMBL/GenBank/DDBJ databases">
        <title>The complete genome of Pedobacter saltans DSM 12145.</title>
        <authorList>
            <consortium name="US DOE Joint Genome Institute (JGI-PGF)"/>
            <person name="Lucas S."/>
            <person name="Copeland A."/>
            <person name="Lapidus A."/>
            <person name="Bruce D."/>
            <person name="Goodwin L."/>
            <person name="Pitluck S."/>
            <person name="Kyrpides N."/>
            <person name="Mavromatis K."/>
            <person name="Pagani I."/>
            <person name="Ivanova N."/>
            <person name="Ovchinnikova G."/>
            <person name="Lu M."/>
            <person name="Detter J.C."/>
            <person name="Han C."/>
            <person name="Land M."/>
            <person name="Hauser L."/>
            <person name="Markowitz V."/>
            <person name="Cheng J.-F."/>
            <person name="Hugenholtz P."/>
            <person name="Woyke T."/>
            <person name="Wu D."/>
            <person name="Tindall B."/>
            <person name="Pomrenke H.G."/>
            <person name="Brambilla E."/>
            <person name="Klenk H.-P."/>
            <person name="Eisen J.A."/>
        </authorList>
    </citation>
    <scope>NUCLEOTIDE SEQUENCE [LARGE SCALE GENOMIC DNA]</scope>
    <source>
        <strain evidence="2">ATCC 51119 / DSM 12145 / JCM 21818 / LMG 10337 / NBRC 100064 / NCIMB 13643</strain>
    </source>
</reference>
<dbReference type="KEGG" id="psn:Pedsa_3116"/>
<gene>
    <name evidence="1" type="ordered locus">Pedsa_3116</name>
</gene>
<keyword evidence="2" id="KW-1185">Reference proteome</keyword>
<evidence type="ECO:0000313" key="1">
    <source>
        <dbReference type="EMBL" id="ADY53655.1"/>
    </source>
</evidence>
<dbReference type="STRING" id="762903.Pedsa_3116"/>
<proteinExistence type="predicted"/>
<dbReference type="Proteomes" id="UP000000310">
    <property type="component" value="Chromosome"/>
</dbReference>
<sequence>MKPLTLIFICTFFISISCKKESSRKEDERRLSTMFAELQQLSESVICNNADDWRVIGIGAKACGGVMSFIAYSSKIDTISFLSKAEKYTSATVEFNKKWGIISDCSLIVAPDGVICEDGKPKFKYKDRFN</sequence>